<dbReference type="PANTHER" id="PTHR43038">
    <property type="entry name" value="ATP-BINDING CASSETTE, SUB-FAMILY H, MEMBER 1"/>
    <property type="match status" value="1"/>
</dbReference>
<keyword evidence="1" id="KW-1003">Cell membrane</keyword>
<keyword evidence="3 5" id="KW-0067">ATP-binding</keyword>
<evidence type="ECO:0000256" key="2">
    <source>
        <dbReference type="ARBA" id="ARBA00022741"/>
    </source>
</evidence>
<comment type="caution">
    <text evidence="5">The sequence shown here is derived from an EMBL/GenBank/DDBJ whole genome shotgun (WGS) entry which is preliminary data.</text>
</comment>
<dbReference type="RefSeq" id="WP_188701094.1">
    <property type="nucleotide sequence ID" value="NZ_BMLX01000001.1"/>
</dbReference>
<evidence type="ECO:0000313" key="5">
    <source>
        <dbReference type="EMBL" id="GGP17530.1"/>
    </source>
</evidence>
<dbReference type="Pfam" id="PF00005">
    <property type="entry name" value="ABC_tran"/>
    <property type="match status" value="1"/>
</dbReference>
<dbReference type="InterPro" id="IPR017871">
    <property type="entry name" value="ABC_transporter-like_CS"/>
</dbReference>
<evidence type="ECO:0000313" key="6">
    <source>
        <dbReference type="Proteomes" id="UP000637267"/>
    </source>
</evidence>
<keyword evidence="6" id="KW-1185">Reference proteome</keyword>
<feature type="domain" description="ABC transporter" evidence="4">
    <location>
        <begin position="16"/>
        <end position="243"/>
    </location>
</feature>
<dbReference type="InterPro" id="IPR027417">
    <property type="entry name" value="P-loop_NTPase"/>
</dbReference>
<keyword evidence="1" id="KW-0472">Membrane</keyword>
<gene>
    <name evidence="5" type="ORF">GCM10010970_00190</name>
</gene>
<dbReference type="PANTHER" id="PTHR43038:SF3">
    <property type="entry name" value="ABC TRANSPORTER G FAMILY MEMBER 20 ISOFORM X1"/>
    <property type="match status" value="1"/>
</dbReference>
<dbReference type="Gene3D" id="3.40.50.300">
    <property type="entry name" value="P-loop containing nucleotide triphosphate hydrolases"/>
    <property type="match status" value="1"/>
</dbReference>
<dbReference type="InterPro" id="IPR003593">
    <property type="entry name" value="AAA+_ATPase"/>
</dbReference>
<proteinExistence type="predicted"/>
<dbReference type="GO" id="GO:0005524">
    <property type="term" value="F:ATP binding"/>
    <property type="evidence" value="ECO:0007669"/>
    <property type="project" value="UniProtKB-KW"/>
</dbReference>
<organism evidence="5 6">
    <name type="scientific">Silvimonas iriomotensis</name>
    <dbReference type="NCBI Taxonomy" id="449662"/>
    <lineage>
        <taxon>Bacteria</taxon>
        <taxon>Pseudomonadati</taxon>
        <taxon>Pseudomonadota</taxon>
        <taxon>Betaproteobacteria</taxon>
        <taxon>Neisseriales</taxon>
        <taxon>Chitinibacteraceae</taxon>
        <taxon>Silvimonas</taxon>
    </lineage>
</organism>
<evidence type="ECO:0000256" key="3">
    <source>
        <dbReference type="ARBA" id="ARBA00022840"/>
    </source>
</evidence>
<dbReference type="PROSITE" id="PS50893">
    <property type="entry name" value="ABC_TRANSPORTER_2"/>
    <property type="match status" value="1"/>
</dbReference>
<protein>
    <submittedName>
        <fullName evidence="5">Multidrug ABC transporter ATP-binding protein</fullName>
    </submittedName>
</protein>
<name>A0ABQ2P3Y5_9NEIS</name>
<dbReference type="InterPro" id="IPR003439">
    <property type="entry name" value="ABC_transporter-like_ATP-bd"/>
</dbReference>
<evidence type="ECO:0000259" key="4">
    <source>
        <dbReference type="PROSITE" id="PS50893"/>
    </source>
</evidence>
<dbReference type="SMART" id="SM00382">
    <property type="entry name" value="AAA"/>
    <property type="match status" value="1"/>
</dbReference>
<accession>A0ABQ2P3Y5</accession>
<keyword evidence="2" id="KW-0547">Nucleotide-binding</keyword>
<reference evidence="6" key="1">
    <citation type="journal article" date="2019" name="Int. J. Syst. Evol. Microbiol.">
        <title>The Global Catalogue of Microorganisms (GCM) 10K type strain sequencing project: providing services to taxonomists for standard genome sequencing and annotation.</title>
        <authorList>
            <consortium name="The Broad Institute Genomics Platform"/>
            <consortium name="The Broad Institute Genome Sequencing Center for Infectious Disease"/>
            <person name="Wu L."/>
            <person name="Ma J."/>
        </authorList>
    </citation>
    <scope>NUCLEOTIDE SEQUENCE [LARGE SCALE GENOMIC DNA]</scope>
    <source>
        <strain evidence="6">CGMCC 1.8859</strain>
    </source>
</reference>
<dbReference type="EMBL" id="BMLX01000001">
    <property type="protein sequence ID" value="GGP17530.1"/>
    <property type="molecule type" value="Genomic_DNA"/>
</dbReference>
<dbReference type="Proteomes" id="UP000637267">
    <property type="component" value="Unassembled WGS sequence"/>
</dbReference>
<sequence length="321" mass="35529">MTDAQARGDKPDGPVIDVHGLNKHFGDKHVVKDLDMQVGRGEIYGFLGPNGSGKTTSIRMMCGLLTPDSGSGTCLGFDILKQSAEIKRHVGYMTQKFSYWDDLTIRENLDFIARMYEMRDRKQKVDKALADLGLASRAKQLTGSLSGGWKQRLALAACMLHEPRLLLLDEPTAGVDPTARRDFWEELHRLAAEGISVLVSTHYMDEAERCHKLAYIAYGSLLAQGTAQEIIDSQALHTWSLHGDNLVPLAEKLRHEAGVDQTVAFGNALHVSGKDADALEKTLKQIAQAQHLKLEPAETSLEDVFIYMMNQSTDNFAEPKP</sequence>
<dbReference type="PROSITE" id="PS00211">
    <property type="entry name" value="ABC_TRANSPORTER_1"/>
    <property type="match status" value="1"/>
</dbReference>
<dbReference type="CDD" id="cd03230">
    <property type="entry name" value="ABC_DR_subfamily_A"/>
    <property type="match status" value="1"/>
</dbReference>
<dbReference type="SUPFAM" id="SSF52540">
    <property type="entry name" value="P-loop containing nucleoside triphosphate hydrolases"/>
    <property type="match status" value="1"/>
</dbReference>
<evidence type="ECO:0000256" key="1">
    <source>
        <dbReference type="ARBA" id="ARBA00022475"/>
    </source>
</evidence>